<dbReference type="PANTHER" id="PTHR31515:SF6">
    <property type="entry name" value="TRANSMEMBRANE PROTEIN"/>
    <property type="match status" value="1"/>
</dbReference>
<dbReference type="Proteomes" id="UP001177003">
    <property type="component" value="Chromosome 3"/>
</dbReference>
<accession>A0AA36DXP7</accession>
<dbReference type="AlphaFoldDB" id="A0AA36DXP7"/>
<dbReference type="InterPro" id="IPR011009">
    <property type="entry name" value="Kinase-like_dom_sf"/>
</dbReference>
<feature type="domain" description="DUF7906" evidence="1">
    <location>
        <begin position="128"/>
        <end position="190"/>
    </location>
</feature>
<dbReference type="Gene3D" id="1.10.510.10">
    <property type="entry name" value="Transferase(Phosphotransferase) domain 1"/>
    <property type="match status" value="1"/>
</dbReference>
<name>A0AA36DXP7_LACSI</name>
<dbReference type="SUPFAM" id="SSF56112">
    <property type="entry name" value="Protein kinase-like (PK-like)"/>
    <property type="match status" value="1"/>
</dbReference>
<evidence type="ECO:0000313" key="3">
    <source>
        <dbReference type="Proteomes" id="UP001177003"/>
    </source>
</evidence>
<dbReference type="PANTHER" id="PTHR31515">
    <property type="entry name" value="TRANSMEMBRANE PROTEIN-RELATED"/>
    <property type="match status" value="1"/>
</dbReference>
<sequence length="223" mass="25785">MYFQEFKSRSPLYLKVKSWPITDLKKFIDSHRKGCNPSPLPRSQIQSFLFQLCKGVAHCHDHDVLHSLIVINTRRSKKDSQMEQGKDEGGYRGLRWWHGRILTVTAIDSVWWFSCGHRSSTVQVPFQVPLEVNVILIGFSGDRGYRYTLDTQKLQEFLQVGFPTHRTSCVEIGKPLDIEHHMVFNAILVSSFYIVSFRENPQSQSTLVYLDNVSSFAFHSDCK</sequence>
<keyword evidence="3" id="KW-1185">Reference proteome</keyword>
<proteinExistence type="predicted"/>
<reference evidence="2" key="1">
    <citation type="submission" date="2023-04" db="EMBL/GenBank/DDBJ databases">
        <authorList>
            <person name="Vijverberg K."/>
            <person name="Xiong W."/>
            <person name="Schranz E."/>
        </authorList>
    </citation>
    <scope>NUCLEOTIDE SEQUENCE</scope>
</reference>
<evidence type="ECO:0000313" key="2">
    <source>
        <dbReference type="EMBL" id="CAI9275080.1"/>
    </source>
</evidence>
<gene>
    <name evidence="2" type="ORF">LSALG_LOCUS15123</name>
</gene>
<dbReference type="Pfam" id="PF25483">
    <property type="entry name" value="DUF7906"/>
    <property type="match status" value="1"/>
</dbReference>
<evidence type="ECO:0000259" key="1">
    <source>
        <dbReference type="Pfam" id="PF25483"/>
    </source>
</evidence>
<protein>
    <recommendedName>
        <fullName evidence="1">DUF7906 domain-containing protein</fullName>
    </recommendedName>
</protein>
<organism evidence="2 3">
    <name type="scientific">Lactuca saligna</name>
    <name type="common">Willowleaf lettuce</name>
    <dbReference type="NCBI Taxonomy" id="75948"/>
    <lineage>
        <taxon>Eukaryota</taxon>
        <taxon>Viridiplantae</taxon>
        <taxon>Streptophyta</taxon>
        <taxon>Embryophyta</taxon>
        <taxon>Tracheophyta</taxon>
        <taxon>Spermatophyta</taxon>
        <taxon>Magnoliopsida</taxon>
        <taxon>eudicotyledons</taxon>
        <taxon>Gunneridae</taxon>
        <taxon>Pentapetalae</taxon>
        <taxon>asterids</taxon>
        <taxon>campanulids</taxon>
        <taxon>Asterales</taxon>
        <taxon>Asteraceae</taxon>
        <taxon>Cichorioideae</taxon>
        <taxon>Cichorieae</taxon>
        <taxon>Lactucinae</taxon>
        <taxon>Lactuca</taxon>
    </lineage>
</organism>
<dbReference type="EMBL" id="OX465079">
    <property type="protein sequence ID" value="CAI9275080.1"/>
    <property type="molecule type" value="Genomic_DNA"/>
</dbReference>
<dbReference type="InterPro" id="IPR057228">
    <property type="entry name" value="DUF7906"/>
</dbReference>